<reference evidence="1 2" key="1">
    <citation type="journal article" date="2024" name="BMC Genomics">
        <title>Genome assembly of redclaw crayfish (Cherax quadricarinatus) provides insights into its immune adaptation and hypoxia tolerance.</title>
        <authorList>
            <person name="Liu Z."/>
            <person name="Zheng J."/>
            <person name="Li H."/>
            <person name="Fang K."/>
            <person name="Wang S."/>
            <person name="He J."/>
            <person name="Zhou D."/>
            <person name="Weng S."/>
            <person name="Chi M."/>
            <person name="Gu Z."/>
            <person name="He J."/>
            <person name="Li F."/>
            <person name="Wang M."/>
        </authorList>
    </citation>
    <scope>NUCLEOTIDE SEQUENCE [LARGE SCALE GENOMIC DNA]</scope>
    <source>
        <strain evidence="1">ZL_2023a</strain>
    </source>
</reference>
<comment type="caution">
    <text evidence="1">The sequence shown here is derived from an EMBL/GenBank/DDBJ whole genome shotgun (WGS) entry which is preliminary data.</text>
</comment>
<dbReference type="EMBL" id="JARKIK010000046">
    <property type="protein sequence ID" value="KAK8735870.1"/>
    <property type="molecule type" value="Genomic_DNA"/>
</dbReference>
<name>A0AAW0WU99_CHEQU</name>
<keyword evidence="2" id="KW-1185">Reference proteome</keyword>
<organism evidence="1 2">
    <name type="scientific">Cherax quadricarinatus</name>
    <name type="common">Australian red claw crayfish</name>
    <dbReference type="NCBI Taxonomy" id="27406"/>
    <lineage>
        <taxon>Eukaryota</taxon>
        <taxon>Metazoa</taxon>
        <taxon>Ecdysozoa</taxon>
        <taxon>Arthropoda</taxon>
        <taxon>Crustacea</taxon>
        <taxon>Multicrustacea</taxon>
        <taxon>Malacostraca</taxon>
        <taxon>Eumalacostraca</taxon>
        <taxon>Eucarida</taxon>
        <taxon>Decapoda</taxon>
        <taxon>Pleocyemata</taxon>
        <taxon>Astacidea</taxon>
        <taxon>Parastacoidea</taxon>
        <taxon>Parastacidae</taxon>
        <taxon>Cherax</taxon>
    </lineage>
</organism>
<sequence length="86" mass="9361">MHSREFPLQKNTSLVDLVRFPLPVRVEGEAPADFLVSAVLSGESAADSSNTRPVQEDDLALTDYPEEVPKLLQVLNRARSAVALDG</sequence>
<evidence type="ECO:0000313" key="2">
    <source>
        <dbReference type="Proteomes" id="UP001445076"/>
    </source>
</evidence>
<dbReference type="AlphaFoldDB" id="A0AAW0WU99"/>
<feature type="non-terminal residue" evidence="1">
    <location>
        <position position="86"/>
    </location>
</feature>
<protein>
    <submittedName>
        <fullName evidence="1">Uncharacterized protein</fullName>
    </submittedName>
</protein>
<accession>A0AAW0WU99</accession>
<dbReference type="Proteomes" id="UP001445076">
    <property type="component" value="Unassembled WGS sequence"/>
</dbReference>
<proteinExistence type="predicted"/>
<gene>
    <name evidence="1" type="ORF">OTU49_005356</name>
</gene>
<evidence type="ECO:0000313" key="1">
    <source>
        <dbReference type="EMBL" id="KAK8735870.1"/>
    </source>
</evidence>